<evidence type="ECO:0000259" key="18">
    <source>
        <dbReference type="SMART" id="SM00642"/>
    </source>
</evidence>
<name>A0A9P0H9H4_NEZVI</name>
<comment type="cofactor">
    <cofactor evidence="3">
        <name>chloride</name>
        <dbReference type="ChEBI" id="CHEBI:17996"/>
    </cofactor>
</comment>
<dbReference type="GO" id="GO:0004556">
    <property type="term" value="F:alpha-amylase activity"/>
    <property type="evidence" value="ECO:0007669"/>
    <property type="project" value="UniProtKB-UniRule"/>
</dbReference>
<evidence type="ECO:0000256" key="1">
    <source>
        <dbReference type="ARBA" id="ARBA00000548"/>
    </source>
</evidence>
<feature type="domain" description="Glycosyl hydrolase family 13 catalytic" evidence="18">
    <location>
        <begin position="17"/>
        <end position="379"/>
    </location>
</feature>
<evidence type="ECO:0000256" key="7">
    <source>
        <dbReference type="ARBA" id="ARBA00022723"/>
    </source>
</evidence>
<comment type="catalytic activity">
    <reaction evidence="1 15">
        <text>Endohydrolysis of (1-&gt;4)-alpha-D-glucosidic linkages in polysaccharides containing three or more (1-&gt;4)-alpha-linked D-glucose units.</text>
        <dbReference type="EC" id="3.2.1.1"/>
    </reaction>
</comment>
<dbReference type="CDD" id="cd11317">
    <property type="entry name" value="AmyAc_bac_euk_AmyA"/>
    <property type="match status" value="1"/>
</dbReference>
<dbReference type="EMBL" id="OV725080">
    <property type="protein sequence ID" value="CAH1397787.1"/>
    <property type="molecule type" value="Genomic_DNA"/>
</dbReference>
<dbReference type="PRINTS" id="PR00110">
    <property type="entry name" value="ALPHAAMYLASE"/>
</dbReference>
<keyword evidence="13 15" id="KW-0326">Glycosidase</keyword>
<evidence type="ECO:0000313" key="19">
    <source>
        <dbReference type="EMBL" id="CAH1397787.1"/>
    </source>
</evidence>
<feature type="signal peptide" evidence="16">
    <location>
        <begin position="1"/>
        <end position="16"/>
    </location>
</feature>
<keyword evidence="12 15" id="KW-0119">Carbohydrate metabolism</keyword>
<evidence type="ECO:0000256" key="16">
    <source>
        <dbReference type="SAM" id="SignalP"/>
    </source>
</evidence>
<dbReference type="InterPro" id="IPR006046">
    <property type="entry name" value="Alpha_amylase"/>
</dbReference>
<dbReference type="InterPro" id="IPR031319">
    <property type="entry name" value="A-amylase_C"/>
</dbReference>
<evidence type="ECO:0000256" key="15">
    <source>
        <dbReference type="RuleBase" id="RU361134"/>
    </source>
</evidence>
<sequence>MLQVCTLVILLPLVRPETIVHLFEWSHEDVAKECNRFLAPYGYSAVQVSPVNEHAILNGRPWYERYQPISYVLKSRSGNKAAFKNMVESCNKVGVKVYVDVIFNHMTANLPPGTKGTGNSVPDTANEKYPAVPYGPKDFHAPCSIEDWKDRWQIRNCELLGLHDLNQTSEYVRGKIVGFLNELVDIGVSGFRVDAAKHMEPSDLQVIYQRVHNLNPRWFPKGSRPYFYQEIAGYPDDDVIKPQEYTSLGGVMDFKYGFELARAFNKENKLKWLRTFGKRWGLVAWKDSVVFVDNHDTQRDGINDRPALTYKQGKQYKMAVGFMLAWSHTRARVMSSYYFDKKEQGPPSYPVIVNEDLTCSGGWVCEHRWHQIYNMVAFAKVVEGTAVSHWWDNGNYQIAFSRGSEGFIAINAEDKDLDSEIQTSLEPGVYCDVISGLKQGSKCTGSQVTVKNNGKAHIKIAANALDGFIAIHSKSKIR</sequence>
<comment type="subunit">
    <text evidence="5">Monomer.</text>
</comment>
<keyword evidence="20" id="KW-1185">Reference proteome</keyword>
<evidence type="ECO:0000256" key="3">
    <source>
        <dbReference type="ARBA" id="ARBA00001923"/>
    </source>
</evidence>
<evidence type="ECO:0000256" key="6">
    <source>
        <dbReference type="ARBA" id="ARBA00012595"/>
    </source>
</evidence>
<dbReference type="AlphaFoldDB" id="A0A9P0H9H4"/>
<evidence type="ECO:0000256" key="9">
    <source>
        <dbReference type="ARBA" id="ARBA00022837"/>
    </source>
</evidence>
<evidence type="ECO:0000256" key="10">
    <source>
        <dbReference type="ARBA" id="ARBA00023157"/>
    </source>
</evidence>
<dbReference type="Pfam" id="PF02806">
    <property type="entry name" value="Alpha-amylase_C"/>
    <property type="match status" value="1"/>
</dbReference>
<dbReference type="InterPro" id="IPR006047">
    <property type="entry name" value="GH13_cat_dom"/>
</dbReference>
<evidence type="ECO:0000256" key="13">
    <source>
        <dbReference type="ARBA" id="ARBA00023295"/>
    </source>
</evidence>
<dbReference type="InterPro" id="IPR006048">
    <property type="entry name" value="A-amylase/branching_C"/>
</dbReference>
<evidence type="ECO:0000313" key="20">
    <source>
        <dbReference type="Proteomes" id="UP001152798"/>
    </source>
</evidence>
<keyword evidence="7" id="KW-0479">Metal-binding</keyword>
<keyword evidence="11" id="KW-0868">Chloride</keyword>
<keyword evidence="10" id="KW-1015">Disulfide bond</keyword>
<evidence type="ECO:0000256" key="5">
    <source>
        <dbReference type="ARBA" id="ARBA00011245"/>
    </source>
</evidence>
<comment type="similarity">
    <text evidence="4 14">Belongs to the glycosyl hydrolase 13 family.</text>
</comment>
<dbReference type="Proteomes" id="UP001152798">
    <property type="component" value="Chromosome 4"/>
</dbReference>
<keyword evidence="9" id="KW-0106">Calcium</keyword>
<comment type="cofactor">
    <cofactor evidence="2">
        <name>Ca(2+)</name>
        <dbReference type="ChEBI" id="CHEBI:29108"/>
    </cofactor>
</comment>
<evidence type="ECO:0000256" key="8">
    <source>
        <dbReference type="ARBA" id="ARBA00022801"/>
    </source>
</evidence>
<dbReference type="GO" id="GO:0005975">
    <property type="term" value="P:carbohydrate metabolic process"/>
    <property type="evidence" value="ECO:0007669"/>
    <property type="project" value="InterPro"/>
</dbReference>
<dbReference type="Pfam" id="PF00128">
    <property type="entry name" value="Alpha-amylase"/>
    <property type="match status" value="1"/>
</dbReference>
<dbReference type="PANTHER" id="PTHR43447">
    <property type="entry name" value="ALPHA-AMYLASE"/>
    <property type="match status" value="1"/>
</dbReference>
<dbReference type="SUPFAM" id="SSF51011">
    <property type="entry name" value="Glycosyl hydrolase domain"/>
    <property type="match status" value="1"/>
</dbReference>
<evidence type="ECO:0000256" key="14">
    <source>
        <dbReference type="RuleBase" id="RU003615"/>
    </source>
</evidence>
<evidence type="ECO:0000259" key="17">
    <source>
        <dbReference type="SMART" id="SM00632"/>
    </source>
</evidence>
<dbReference type="OrthoDB" id="6607568at2759"/>
<feature type="chain" id="PRO_5040338719" description="Alpha-amylase" evidence="16">
    <location>
        <begin position="17"/>
        <end position="478"/>
    </location>
</feature>
<protein>
    <recommendedName>
        <fullName evidence="6 15">Alpha-amylase</fullName>
        <ecNumber evidence="6 15">3.2.1.1</ecNumber>
    </recommendedName>
</protein>
<dbReference type="EC" id="3.2.1.1" evidence="6 15"/>
<dbReference type="SUPFAM" id="SSF51445">
    <property type="entry name" value="(Trans)glycosidases"/>
    <property type="match status" value="1"/>
</dbReference>
<dbReference type="SMART" id="SM00632">
    <property type="entry name" value="Aamy_C"/>
    <property type="match status" value="1"/>
</dbReference>
<evidence type="ECO:0000256" key="4">
    <source>
        <dbReference type="ARBA" id="ARBA00008061"/>
    </source>
</evidence>
<dbReference type="Gene3D" id="3.20.20.80">
    <property type="entry name" value="Glycosidases"/>
    <property type="match status" value="1"/>
</dbReference>
<feature type="domain" description="Alpha-amylase C-terminal" evidence="17">
    <location>
        <begin position="388"/>
        <end position="476"/>
    </location>
</feature>
<dbReference type="GO" id="GO:0046872">
    <property type="term" value="F:metal ion binding"/>
    <property type="evidence" value="ECO:0007669"/>
    <property type="project" value="UniProtKB-KW"/>
</dbReference>
<keyword evidence="16" id="KW-0732">Signal</keyword>
<dbReference type="SMART" id="SM00642">
    <property type="entry name" value="Aamy"/>
    <property type="match status" value="1"/>
</dbReference>
<dbReference type="InterPro" id="IPR017853">
    <property type="entry name" value="GH"/>
</dbReference>
<evidence type="ECO:0000256" key="11">
    <source>
        <dbReference type="ARBA" id="ARBA00023214"/>
    </source>
</evidence>
<organism evidence="19 20">
    <name type="scientific">Nezara viridula</name>
    <name type="common">Southern green stink bug</name>
    <name type="synonym">Cimex viridulus</name>
    <dbReference type="NCBI Taxonomy" id="85310"/>
    <lineage>
        <taxon>Eukaryota</taxon>
        <taxon>Metazoa</taxon>
        <taxon>Ecdysozoa</taxon>
        <taxon>Arthropoda</taxon>
        <taxon>Hexapoda</taxon>
        <taxon>Insecta</taxon>
        <taxon>Pterygota</taxon>
        <taxon>Neoptera</taxon>
        <taxon>Paraneoptera</taxon>
        <taxon>Hemiptera</taxon>
        <taxon>Heteroptera</taxon>
        <taxon>Panheteroptera</taxon>
        <taxon>Pentatomomorpha</taxon>
        <taxon>Pentatomoidea</taxon>
        <taxon>Pentatomidae</taxon>
        <taxon>Pentatominae</taxon>
        <taxon>Nezara</taxon>
    </lineage>
</organism>
<dbReference type="Gene3D" id="2.60.40.1180">
    <property type="entry name" value="Golgi alpha-mannosidase II"/>
    <property type="match status" value="1"/>
</dbReference>
<proteinExistence type="inferred from homology"/>
<dbReference type="InterPro" id="IPR013780">
    <property type="entry name" value="Glyco_hydro_b"/>
</dbReference>
<evidence type="ECO:0000256" key="2">
    <source>
        <dbReference type="ARBA" id="ARBA00001913"/>
    </source>
</evidence>
<reference evidence="19" key="1">
    <citation type="submission" date="2022-01" db="EMBL/GenBank/DDBJ databases">
        <authorList>
            <person name="King R."/>
        </authorList>
    </citation>
    <scope>NUCLEOTIDE SEQUENCE</scope>
</reference>
<gene>
    <name evidence="19" type="ORF">NEZAVI_LOCUS7558</name>
</gene>
<accession>A0A9P0H9H4</accession>
<keyword evidence="8 15" id="KW-0378">Hydrolase</keyword>
<evidence type="ECO:0000256" key="12">
    <source>
        <dbReference type="ARBA" id="ARBA00023277"/>
    </source>
</evidence>